<dbReference type="AlphaFoldDB" id="A0A175D090"/>
<evidence type="ECO:0000256" key="1">
    <source>
        <dbReference type="SAM" id="Phobius"/>
    </source>
</evidence>
<feature type="transmembrane region" description="Helical" evidence="1">
    <location>
        <begin position="6"/>
        <end position="30"/>
    </location>
</feature>
<geneLocation type="mitochondrion" evidence="2"/>
<accession>A0A175D090</accession>
<organism evidence="2">
    <name type="scientific">Haementeria officinalis</name>
    <name type="common">Mexican leech</name>
    <dbReference type="NCBI Taxonomy" id="6410"/>
    <lineage>
        <taxon>Eukaryota</taxon>
        <taxon>Metazoa</taxon>
        <taxon>Spiralia</taxon>
        <taxon>Lophotrochozoa</taxon>
        <taxon>Annelida</taxon>
        <taxon>Clitellata</taxon>
        <taxon>Hirudinea</taxon>
        <taxon>Rhynchobdellida</taxon>
        <taxon>Glossiphoniidae</taxon>
        <taxon>Haementeria</taxon>
    </lineage>
</organism>
<keyword evidence="2" id="KW-0496">Mitochondrion</keyword>
<keyword evidence="1" id="KW-0472">Membrane</keyword>
<proteinExistence type="predicted"/>
<keyword evidence="1" id="KW-0812">Transmembrane</keyword>
<gene>
    <name evidence="2" type="primary">atp8</name>
</gene>
<protein>
    <submittedName>
        <fullName evidence="2">ATP synthase F0 subunit 8</fullName>
    </submittedName>
</protein>
<name>A0A175D090_HAEOF</name>
<dbReference type="EMBL" id="LT159848">
    <property type="protein sequence ID" value="CVK87317.1"/>
    <property type="molecule type" value="Genomic_DNA"/>
</dbReference>
<reference evidence="2" key="1">
    <citation type="journal article" date="2016" name="PLoS ONE">
        <title>Comparative Mitogenomics of Leeches (Annelida: Clitellata): Genome Conservation and Placobdella-Specific trnD Gene Duplication.</title>
        <authorList>
            <person name="Oceguera-Figueroa A."/>
            <person name="Manzano-Marin A."/>
            <person name="Kvist S."/>
            <person name="Moya A."/>
            <person name="Siddall M.E."/>
            <person name="Latorre A."/>
        </authorList>
    </citation>
    <scope>NUCLEOTIDE SEQUENCE</scope>
    <source>
        <strain evidence="2">GTOCOR</strain>
    </source>
</reference>
<evidence type="ECO:0000313" key="2">
    <source>
        <dbReference type="EMBL" id="CVK87317.1"/>
    </source>
</evidence>
<sequence length="51" mass="6408">MPHLAPMNWIMFMLLTWFIMALFMVNTWWLSKNHKTLMLYKSPSLNNYWKW</sequence>
<keyword evidence="1" id="KW-1133">Transmembrane helix</keyword>